<protein>
    <submittedName>
        <fullName evidence="1">Uncharacterized protein</fullName>
    </submittedName>
</protein>
<dbReference type="EMBL" id="CAKJTJ010000006">
    <property type="protein sequence ID" value="CAG9620843.1"/>
    <property type="molecule type" value="Genomic_DNA"/>
</dbReference>
<gene>
    <name evidence="1" type="ORF">BACCIP111883_01614</name>
</gene>
<sequence>MSKLSPRPLKQEKLFSWDDLNSQLLANFNMPGIDYAVIDLQKYDMSKEEIIVEAEKQGYKVIEQAPHHLRFE</sequence>
<proteinExistence type="predicted"/>
<reference evidence="1 2" key="1">
    <citation type="submission" date="2021-10" db="EMBL/GenBank/DDBJ databases">
        <authorList>
            <person name="Criscuolo A."/>
        </authorList>
    </citation>
    <scope>NUCLEOTIDE SEQUENCE [LARGE SCALE GENOMIC DNA]</scope>
    <source>
        <strain evidence="2">CIP 111883</strain>
    </source>
</reference>
<accession>A0ABM8YM67</accession>
<dbReference type="RefSeq" id="WP_230500752.1">
    <property type="nucleotide sequence ID" value="NZ_CAKJTJ010000006.1"/>
</dbReference>
<keyword evidence="2" id="KW-1185">Reference proteome</keyword>
<comment type="caution">
    <text evidence="1">The sequence shown here is derived from an EMBL/GenBank/DDBJ whole genome shotgun (WGS) entry which is preliminary data.</text>
</comment>
<evidence type="ECO:0000313" key="2">
    <source>
        <dbReference type="Proteomes" id="UP000789833"/>
    </source>
</evidence>
<evidence type="ECO:0000313" key="1">
    <source>
        <dbReference type="EMBL" id="CAG9620843.1"/>
    </source>
</evidence>
<dbReference type="Proteomes" id="UP000789833">
    <property type="component" value="Unassembled WGS sequence"/>
</dbReference>
<organism evidence="1 2">
    <name type="scientific">Sutcliffiella rhizosphaerae</name>
    <dbReference type="NCBI Taxonomy" id="2880967"/>
    <lineage>
        <taxon>Bacteria</taxon>
        <taxon>Bacillati</taxon>
        <taxon>Bacillota</taxon>
        <taxon>Bacilli</taxon>
        <taxon>Bacillales</taxon>
        <taxon>Bacillaceae</taxon>
        <taxon>Sutcliffiella</taxon>
    </lineage>
</organism>
<name>A0ABM8YM67_9BACI</name>